<dbReference type="STRING" id="4955.A0A1G4M870"/>
<gene>
    <name evidence="2" type="ORF">LAFE_0B08042G</name>
</gene>
<evidence type="ECO:0000256" key="1">
    <source>
        <dbReference type="SAM" id="MobiDB-lite"/>
    </source>
</evidence>
<sequence>MQLPPEIVYEILSYQFRDIMSNDFPSSPEKFYSNLNIFLRSNLTVNKTFYHVCRVLCYRYLNFTTARGFHRLLGTLKANPQLVKLVQVADFEELTSIGLGRTGEMNKSIKNLTNETLWEFLMLSGNYLREFLASEHIQGDLDERIIYFLLKPGTPLSVVDFCGCSHDDFTKKFTSAVDKLYAGSEVRDFNYQITSLGLNDCTAISSRTLGRLLTTLPELQKLDLAHTSLNDDVIIHSIPHLKNLTHLSLAMCSQLTPRGIMEFFSYHPAVTDENNCSTLLWLNLQVNAHTSSWNDVQTLFLLKKLCRYGHNKTLQYLNIGGMPLHQSDDSTVLKTNYYWKCNDTLQFIKLNFPKLKSLSIKDNNIPIPKLSQFLDSNLDTPDEHIPEQQLKYLNIANNSYVNKWTIQDPTIFATSKSLCAVELSFDPWQQIEASNPRHEIICRTNSSKSIIQDFANTEAIKWKCYIGSAYGRRYWIYKVDDTLNRGDLDARGNITRYDSMGHKMIDIVKHPDFLKFAQNKIMLGCGIVSQSSVRRKLSYRDFKPQISKFFDRNGGITMGTRSPPITVPSRPPGGWRIMENDESGDSYDTEHEDMEETPEVDSHTPSSNPTRMGLYWDRSISDLQHIPFQETDADYMNGDELQRRRSQLSLLGSQKSAARLKLHFKHNRLENSTSSETFIYDPNDSTMSELYRKHLQVVDEYAVFGCIERGMYRYYSLKA</sequence>
<dbReference type="AlphaFoldDB" id="A0A1G4M870"/>
<dbReference type="InterPro" id="IPR032675">
    <property type="entry name" value="LRR_dom_sf"/>
</dbReference>
<keyword evidence="3" id="KW-1185">Reference proteome</keyword>
<evidence type="ECO:0000313" key="2">
    <source>
        <dbReference type="EMBL" id="SCW00036.1"/>
    </source>
</evidence>
<dbReference type="GO" id="GO:0031146">
    <property type="term" value="P:SCF-dependent proteasomal ubiquitin-dependent protein catabolic process"/>
    <property type="evidence" value="ECO:0007669"/>
    <property type="project" value="TreeGrafter"/>
</dbReference>
<protein>
    <submittedName>
        <fullName evidence="2">LAFE_0B08042g1_1</fullName>
    </submittedName>
</protein>
<reference evidence="3" key="1">
    <citation type="submission" date="2016-03" db="EMBL/GenBank/DDBJ databases">
        <authorList>
            <person name="Devillers H."/>
        </authorList>
    </citation>
    <scope>NUCLEOTIDE SEQUENCE [LARGE SCALE GENOMIC DNA]</scope>
</reference>
<name>A0A1G4M870_LACFM</name>
<accession>A0A1G4M870</accession>
<organism evidence="2 3">
    <name type="scientific">Lachancea fermentati</name>
    <name type="common">Zygosaccharomyces fermentati</name>
    <dbReference type="NCBI Taxonomy" id="4955"/>
    <lineage>
        <taxon>Eukaryota</taxon>
        <taxon>Fungi</taxon>
        <taxon>Dikarya</taxon>
        <taxon>Ascomycota</taxon>
        <taxon>Saccharomycotina</taxon>
        <taxon>Saccharomycetes</taxon>
        <taxon>Saccharomycetales</taxon>
        <taxon>Saccharomycetaceae</taxon>
        <taxon>Lachancea</taxon>
    </lineage>
</organism>
<dbReference type="Proteomes" id="UP000190831">
    <property type="component" value="Chromosome B"/>
</dbReference>
<dbReference type="PANTHER" id="PTHR13318:SF95">
    <property type="entry name" value="F-BOX PROTEIN YLR352W"/>
    <property type="match status" value="1"/>
</dbReference>
<evidence type="ECO:0000313" key="3">
    <source>
        <dbReference type="Proteomes" id="UP000190831"/>
    </source>
</evidence>
<dbReference type="PANTHER" id="PTHR13318">
    <property type="entry name" value="PARTNER OF PAIRED, ISOFORM B-RELATED"/>
    <property type="match status" value="1"/>
</dbReference>
<dbReference type="OMA" id="ERGMYRY"/>
<feature type="region of interest" description="Disordered" evidence="1">
    <location>
        <begin position="553"/>
        <end position="609"/>
    </location>
</feature>
<dbReference type="GO" id="GO:0019005">
    <property type="term" value="C:SCF ubiquitin ligase complex"/>
    <property type="evidence" value="ECO:0007669"/>
    <property type="project" value="TreeGrafter"/>
</dbReference>
<dbReference type="OrthoDB" id="9994419at2759"/>
<proteinExistence type="predicted"/>
<dbReference type="Gene3D" id="3.80.10.10">
    <property type="entry name" value="Ribonuclease Inhibitor"/>
    <property type="match status" value="1"/>
</dbReference>
<dbReference type="EMBL" id="LT598489">
    <property type="protein sequence ID" value="SCW00036.1"/>
    <property type="molecule type" value="Genomic_DNA"/>
</dbReference>
<dbReference type="SUPFAM" id="SSF52047">
    <property type="entry name" value="RNI-like"/>
    <property type="match status" value="1"/>
</dbReference>
<feature type="compositionally biased region" description="Acidic residues" evidence="1">
    <location>
        <begin position="580"/>
        <end position="599"/>
    </location>
</feature>